<dbReference type="PANTHER" id="PTHR34094:SF1">
    <property type="entry name" value="PROTEIN FAM185A"/>
    <property type="match status" value="1"/>
</dbReference>
<reference evidence="1" key="2">
    <citation type="submission" date="2020-05" db="UniProtKB">
        <authorList>
            <consortium name="EnsemblMetazoa"/>
        </authorList>
    </citation>
    <scope>IDENTIFICATION</scope>
    <source>
        <strain evidence="1">WRAIR2</strain>
    </source>
</reference>
<organism evidence="1 2">
    <name type="scientific">Anopheles dirus</name>
    <dbReference type="NCBI Taxonomy" id="7168"/>
    <lineage>
        <taxon>Eukaryota</taxon>
        <taxon>Metazoa</taxon>
        <taxon>Ecdysozoa</taxon>
        <taxon>Arthropoda</taxon>
        <taxon>Hexapoda</taxon>
        <taxon>Insecta</taxon>
        <taxon>Pterygota</taxon>
        <taxon>Neoptera</taxon>
        <taxon>Endopterygota</taxon>
        <taxon>Diptera</taxon>
        <taxon>Nematocera</taxon>
        <taxon>Culicoidea</taxon>
        <taxon>Culicidae</taxon>
        <taxon>Anophelinae</taxon>
        <taxon>Anopheles</taxon>
    </lineage>
</organism>
<accession>A0A182NCE4</accession>
<proteinExistence type="predicted"/>
<sequence length="353" mass="37805">MILLKLSRSALASCARNRPISTSTCIWNAVKTIQEVIDPYAKIHINCSYNLKIVPYDLLDCPDSNILKATVKQDTDVDSFAVQISDKTVTITNDPSAGGAECILEIPIKADLRIHNQGNTSLADLYSDEIEIVGSGNIETKSLRSTSIKLCSTAGNIACRGITLAQSVVATTSGGGNIFLDKLQGGSISASTEAGNISVNASYSNQSIFQSREGDLELKSIHKDCTVRTSGGKNLVMNGFYGTLNADVGSENVTLQLSEMVGNSTIRASSTKKLHLNLAETVYETSCVIVRSASIEFDSTMDDKAHQRDDSSSKLGKIDAENTLHVETAGSVVVRKMSWADSFTFGGKGQMQQ</sequence>
<dbReference type="Proteomes" id="UP000075884">
    <property type="component" value="Unassembled WGS sequence"/>
</dbReference>
<evidence type="ECO:0000313" key="1">
    <source>
        <dbReference type="EnsemblMetazoa" id="ADIR005308-PA"/>
    </source>
</evidence>
<dbReference type="Gene3D" id="2.160.20.120">
    <property type="match status" value="1"/>
</dbReference>
<protein>
    <recommendedName>
        <fullName evidence="3">Adhesin domain-containing protein</fullName>
    </recommendedName>
</protein>
<dbReference type="STRING" id="7168.A0A182NCE4"/>
<reference evidence="2" key="1">
    <citation type="submission" date="2013-03" db="EMBL/GenBank/DDBJ databases">
        <title>The Genome Sequence of Anopheles dirus WRAIR2.</title>
        <authorList>
            <consortium name="The Broad Institute Genomics Platform"/>
            <person name="Neafsey D.E."/>
            <person name="Walton C."/>
            <person name="Walker B."/>
            <person name="Young S.K."/>
            <person name="Zeng Q."/>
            <person name="Gargeya S."/>
            <person name="Fitzgerald M."/>
            <person name="Haas B."/>
            <person name="Abouelleil A."/>
            <person name="Allen A.W."/>
            <person name="Alvarado L."/>
            <person name="Arachchi H.M."/>
            <person name="Berlin A.M."/>
            <person name="Chapman S.B."/>
            <person name="Gainer-Dewar J."/>
            <person name="Goldberg J."/>
            <person name="Griggs A."/>
            <person name="Gujja S."/>
            <person name="Hansen M."/>
            <person name="Howarth C."/>
            <person name="Imamovic A."/>
            <person name="Ireland A."/>
            <person name="Larimer J."/>
            <person name="McCowan C."/>
            <person name="Murphy C."/>
            <person name="Pearson M."/>
            <person name="Poon T.W."/>
            <person name="Priest M."/>
            <person name="Roberts A."/>
            <person name="Saif S."/>
            <person name="Shea T."/>
            <person name="Sisk P."/>
            <person name="Sykes S."/>
            <person name="Wortman J."/>
            <person name="Nusbaum C."/>
            <person name="Birren B."/>
        </authorList>
    </citation>
    <scope>NUCLEOTIDE SEQUENCE [LARGE SCALE GENOMIC DNA]</scope>
    <source>
        <strain evidence="2">WRAIR2</strain>
    </source>
</reference>
<keyword evidence="2" id="KW-1185">Reference proteome</keyword>
<dbReference type="EnsemblMetazoa" id="ADIR005308-RA">
    <property type="protein sequence ID" value="ADIR005308-PA"/>
    <property type="gene ID" value="ADIR005308"/>
</dbReference>
<dbReference type="AlphaFoldDB" id="A0A182NCE4"/>
<name>A0A182NCE4_9DIPT</name>
<evidence type="ECO:0008006" key="3">
    <source>
        <dbReference type="Google" id="ProtNLM"/>
    </source>
</evidence>
<dbReference type="VEuPathDB" id="VectorBase:ADIR005308"/>
<dbReference type="PANTHER" id="PTHR34094">
    <property type="match status" value="1"/>
</dbReference>
<evidence type="ECO:0000313" key="2">
    <source>
        <dbReference type="Proteomes" id="UP000075884"/>
    </source>
</evidence>